<evidence type="ECO:0000313" key="1">
    <source>
        <dbReference type="EMBL" id="MFC3201669.1"/>
    </source>
</evidence>
<keyword evidence="2" id="KW-1185">Reference proteome</keyword>
<dbReference type="RefSeq" id="WP_123323498.1">
    <property type="nucleotide sequence ID" value="NZ_JBHRSX010000016.1"/>
</dbReference>
<dbReference type="InterPro" id="IPR025503">
    <property type="entry name" value="DUF4391"/>
</dbReference>
<proteinExistence type="predicted"/>
<organism evidence="1 2">
    <name type="scientific">Alteromonas oceani</name>
    <dbReference type="NCBI Taxonomy" id="2071609"/>
    <lineage>
        <taxon>Bacteria</taxon>
        <taxon>Pseudomonadati</taxon>
        <taxon>Pseudomonadota</taxon>
        <taxon>Gammaproteobacteria</taxon>
        <taxon>Alteromonadales</taxon>
        <taxon>Alteromonadaceae</taxon>
        <taxon>Alteromonas/Salinimonas group</taxon>
        <taxon>Alteromonas</taxon>
    </lineage>
</organism>
<evidence type="ECO:0000313" key="2">
    <source>
        <dbReference type="Proteomes" id="UP001595477"/>
    </source>
</evidence>
<dbReference type="Proteomes" id="UP001595477">
    <property type="component" value="Unassembled WGS sequence"/>
</dbReference>
<reference evidence="2" key="1">
    <citation type="journal article" date="2019" name="Int. J. Syst. Evol. Microbiol.">
        <title>The Global Catalogue of Microorganisms (GCM) 10K type strain sequencing project: providing services to taxonomists for standard genome sequencing and annotation.</title>
        <authorList>
            <consortium name="The Broad Institute Genomics Platform"/>
            <consortium name="The Broad Institute Genome Sequencing Center for Infectious Disease"/>
            <person name="Wu L."/>
            <person name="Ma J."/>
        </authorList>
    </citation>
    <scope>NUCLEOTIDE SEQUENCE [LARGE SCALE GENOMIC DNA]</scope>
    <source>
        <strain evidence="2">KCTC 52449</strain>
    </source>
</reference>
<dbReference type="EMBL" id="JBHRSX010000016">
    <property type="protein sequence ID" value="MFC3201669.1"/>
    <property type="molecule type" value="Genomic_DNA"/>
</dbReference>
<accession>A0ABV7JUP2</accession>
<protein>
    <submittedName>
        <fullName evidence="1">DUF4391 domain-containing protein</fullName>
    </submittedName>
</protein>
<gene>
    <name evidence="1" type="ORF">ACFOEW_07560</name>
</gene>
<name>A0ABV7JUP2_9ALTE</name>
<sequence length="237" mass="27155">MTDENREIHNGIKKGFFRYPKSTVVNRNLPKNKIYEQAKADTKLKELFVNEVDQILWAHKLSSTTLNIEGDKNIAEIQVFRIQLKGETLNNDVLQAIDKAIPHPIIFEIKTSTNKLFISATYKEIGLNGGITLSDYYQSDTLLDGSNDEVRANLPTVLNVKALYEQLLVSLLPYELRDNETFPQLIARIDEINSLEKKHIQISKKLSAEKQFKKKVSINAELKDIKQQLKNLTTEQD</sequence>
<dbReference type="Pfam" id="PF14335">
    <property type="entry name" value="DUF4391"/>
    <property type="match status" value="1"/>
</dbReference>
<comment type="caution">
    <text evidence="1">The sequence shown here is derived from an EMBL/GenBank/DDBJ whole genome shotgun (WGS) entry which is preliminary data.</text>
</comment>